<accession>A0A067RKB1</accession>
<organism evidence="4 5">
    <name type="scientific">Zootermopsis nevadensis</name>
    <name type="common">Dampwood termite</name>
    <dbReference type="NCBI Taxonomy" id="136037"/>
    <lineage>
        <taxon>Eukaryota</taxon>
        <taxon>Metazoa</taxon>
        <taxon>Ecdysozoa</taxon>
        <taxon>Arthropoda</taxon>
        <taxon>Hexapoda</taxon>
        <taxon>Insecta</taxon>
        <taxon>Pterygota</taxon>
        <taxon>Neoptera</taxon>
        <taxon>Polyneoptera</taxon>
        <taxon>Dictyoptera</taxon>
        <taxon>Blattodea</taxon>
        <taxon>Blattoidea</taxon>
        <taxon>Termitoidae</taxon>
        <taxon>Termopsidae</taxon>
        <taxon>Zootermopsis</taxon>
    </lineage>
</organism>
<feature type="transmembrane region" description="Helical" evidence="2">
    <location>
        <begin position="360"/>
        <end position="381"/>
    </location>
</feature>
<feature type="transmembrane region" description="Helical" evidence="2">
    <location>
        <begin position="486"/>
        <end position="511"/>
    </location>
</feature>
<feature type="transmembrane region" description="Helical" evidence="2">
    <location>
        <begin position="321"/>
        <end position="340"/>
    </location>
</feature>
<evidence type="ECO:0000313" key="4">
    <source>
        <dbReference type="EMBL" id="KDR19849.1"/>
    </source>
</evidence>
<dbReference type="EMBL" id="KK852631">
    <property type="protein sequence ID" value="KDR19849.1"/>
    <property type="molecule type" value="Genomic_DNA"/>
</dbReference>
<sequence length="571" mass="66388">MTMTLAAAFCFLTSFIAVGVNEVTPTLFVPAISSRDYNISETNFTERQKHGTSRRLLPNKSLSGSQNYDDPYNNYNNTPTYEHKLLQNSLTAEGRVIRLRNKSTDTARVFRRDAGLETSENENINISWTQLMLNDTSAFIIWNVTNTHVGFTSKDRDVEKCLGEFKTKRKAIAPYLISTTVRENGYFLRDFINNISKYSHLHDLRTVQHHYEEFIQILKDHQSYYATSREVIQNMDQETKNTVFCAQRRFCTCFSRQDIVRYEEQFSILSQYNVLLRTYLIFGYYIDPMIRVIFIVTGLILNGLILIICTKYTNTTTECDAMVMNIAVNGILILVVYIPLQYIHFYYSSVIPHEEFSTNGFFLIVQTALISVNGISLLILRAQHNFQVTKAFNTAESRWPRFVFWQSVLCVLGVWVLAFGVAAFTYVFNNHPKIGNLCAPIVYIILYTLILPLVMNRFKLYTEKGLVPTEQENIINSSAIVELSRAFWITHVPLFIWLLLEGLCGFILRLVNINYSYVEIVFCYVYFSYTCVNTVALYRTSYRFRKLLRTHVFRCRYKQQDVMLTETQHPA</sequence>
<dbReference type="Gene3D" id="1.20.1070.10">
    <property type="entry name" value="Rhodopsin 7-helix transmembrane proteins"/>
    <property type="match status" value="1"/>
</dbReference>
<dbReference type="Proteomes" id="UP000027135">
    <property type="component" value="Unassembled WGS sequence"/>
</dbReference>
<feature type="region of interest" description="Disordered" evidence="1">
    <location>
        <begin position="48"/>
        <end position="70"/>
    </location>
</feature>
<feature type="transmembrane region" description="Helical" evidence="2">
    <location>
        <begin position="434"/>
        <end position="454"/>
    </location>
</feature>
<feature type="chain" id="PRO_5001648210" description="G-protein coupled receptors family 1 profile domain-containing protein" evidence="3">
    <location>
        <begin position="18"/>
        <end position="571"/>
    </location>
</feature>
<reference evidence="4 5" key="1">
    <citation type="journal article" date="2014" name="Nat. Commun.">
        <title>Molecular traces of alternative social organization in a termite genome.</title>
        <authorList>
            <person name="Terrapon N."/>
            <person name="Li C."/>
            <person name="Robertson H.M."/>
            <person name="Ji L."/>
            <person name="Meng X."/>
            <person name="Booth W."/>
            <person name="Chen Z."/>
            <person name="Childers C.P."/>
            <person name="Glastad K.M."/>
            <person name="Gokhale K."/>
            <person name="Gowin J."/>
            <person name="Gronenberg W."/>
            <person name="Hermansen R.A."/>
            <person name="Hu H."/>
            <person name="Hunt B.G."/>
            <person name="Huylmans A.K."/>
            <person name="Khalil S.M."/>
            <person name="Mitchell R.D."/>
            <person name="Munoz-Torres M.C."/>
            <person name="Mustard J.A."/>
            <person name="Pan H."/>
            <person name="Reese J.T."/>
            <person name="Scharf M.E."/>
            <person name="Sun F."/>
            <person name="Vogel H."/>
            <person name="Xiao J."/>
            <person name="Yang W."/>
            <person name="Yang Z."/>
            <person name="Yang Z."/>
            <person name="Zhou J."/>
            <person name="Zhu J."/>
            <person name="Brent C.S."/>
            <person name="Elsik C.G."/>
            <person name="Goodisman M.A."/>
            <person name="Liberles D.A."/>
            <person name="Roe R.M."/>
            <person name="Vargo E.L."/>
            <person name="Vilcinskas A."/>
            <person name="Wang J."/>
            <person name="Bornberg-Bauer E."/>
            <person name="Korb J."/>
            <person name="Zhang G."/>
            <person name="Liebig J."/>
        </authorList>
    </citation>
    <scope>NUCLEOTIDE SEQUENCE [LARGE SCALE GENOMIC DNA]</scope>
    <source>
        <tissue evidence="4">Whole organism</tissue>
    </source>
</reference>
<feature type="transmembrane region" description="Helical" evidence="2">
    <location>
        <begin position="402"/>
        <end position="428"/>
    </location>
</feature>
<dbReference type="InParanoid" id="A0A067RKB1"/>
<keyword evidence="3" id="KW-0732">Signal</keyword>
<evidence type="ECO:0000313" key="5">
    <source>
        <dbReference type="Proteomes" id="UP000027135"/>
    </source>
</evidence>
<keyword evidence="2" id="KW-1133">Transmembrane helix</keyword>
<evidence type="ECO:0000256" key="3">
    <source>
        <dbReference type="SAM" id="SignalP"/>
    </source>
</evidence>
<name>A0A067RKB1_ZOONE</name>
<proteinExistence type="predicted"/>
<feature type="signal peptide" evidence="3">
    <location>
        <begin position="1"/>
        <end position="17"/>
    </location>
</feature>
<keyword evidence="2" id="KW-0472">Membrane</keyword>
<evidence type="ECO:0000256" key="2">
    <source>
        <dbReference type="SAM" id="Phobius"/>
    </source>
</evidence>
<dbReference type="AlphaFoldDB" id="A0A067RKB1"/>
<keyword evidence="5" id="KW-1185">Reference proteome</keyword>
<feature type="transmembrane region" description="Helical" evidence="2">
    <location>
        <begin position="517"/>
        <end position="538"/>
    </location>
</feature>
<feature type="transmembrane region" description="Helical" evidence="2">
    <location>
        <begin position="289"/>
        <end position="309"/>
    </location>
</feature>
<dbReference type="SUPFAM" id="SSF81321">
    <property type="entry name" value="Family A G protein-coupled receptor-like"/>
    <property type="match status" value="1"/>
</dbReference>
<keyword evidence="2" id="KW-0812">Transmembrane</keyword>
<evidence type="ECO:0000256" key="1">
    <source>
        <dbReference type="SAM" id="MobiDB-lite"/>
    </source>
</evidence>
<gene>
    <name evidence="4" type="ORF">L798_05915</name>
</gene>
<evidence type="ECO:0008006" key="6">
    <source>
        <dbReference type="Google" id="ProtNLM"/>
    </source>
</evidence>
<protein>
    <recommendedName>
        <fullName evidence="6">G-protein coupled receptors family 1 profile domain-containing protein</fullName>
    </recommendedName>
</protein>